<evidence type="ECO:0000256" key="1">
    <source>
        <dbReference type="SAM" id="Phobius"/>
    </source>
</evidence>
<reference evidence="3 4" key="1">
    <citation type="journal article" date="2009" name="Appl. Environ. Microbiol.">
        <title>Three genomes from the phylum Acidobacteria provide insight into the lifestyles of these microorganisms in soils.</title>
        <authorList>
            <person name="Ward N.L."/>
            <person name="Challacombe J.F."/>
            <person name="Janssen P.H."/>
            <person name="Henrissat B."/>
            <person name="Coutinho P.M."/>
            <person name="Wu M."/>
            <person name="Xie G."/>
            <person name="Haft D.H."/>
            <person name="Sait M."/>
            <person name="Badger J."/>
            <person name="Barabote R.D."/>
            <person name="Bradley B."/>
            <person name="Brettin T.S."/>
            <person name="Brinkac L.M."/>
            <person name="Bruce D."/>
            <person name="Creasy T."/>
            <person name="Daugherty S.C."/>
            <person name="Davidsen T.M."/>
            <person name="DeBoy R.T."/>
            <person name="Detter J.C."/>
            <person name="Dodson R.J."/>
            <person name="Durkin A.S."/>
            <person name="Ganapathy A."/>
            <person name="Gwinn-Giglio M."/>
            <person name="Han C.S."/>
            <person name="Khouri H."/>
            <person name="Kiss H."/>
            <person name="Kothari S.P."/>
            <person name="Madupu R."/>
            <person name="Nelson K.E."/>
            <person name="Nelson W.C."/>
            <person name="Paulsen I."/>
            <person name="Penn K."/>
            <person name="Ren Q."/>
            <person name="Rosovitz M.J."/>
            <person name="Selengut J.D."/>
            <person name="Shrivastava S."/>
            <person name="Sullivan S.A."/>
            <person name="Tapia R."/>
            <person name="Thompson L.S."/>
            <person name="Watkins K.L."/>
            <person name="Yang Q."/>
            <person name="Yu C."/>
            <person name="Zafar N."/>
            <person name="Zhou L."/>
            <person name="Kuske C.R."/>
        </authorList>
    </citation>
    <scope>NUCLEOTIDE SEQUENCE [LARGE SCALE GENOMIC DNA]</scope>
    <source>
        <strain evidence="3 4">Ellin345</strain>
    </source>
</reference>
<dbReference type="EnsemblBacteria" id="ABF42344">
    <property type="protein sequence ID" value="ABF42344"/>
    <property type="gene ID" value="Acid345_3343"/>
</dbReference>
<accession>Q1ILA6</accession>
<evidence type="ECO:0000259" key="2">
    <source>
        <dbReference type="Pfam" id="PF09335"/>
    </source>
</evidence>
<proteinExistence type="predicted"/>
<evidence type="ECO:0000313" key="4">
    <source>
        <dbReference type="Proteomes" id="UP000002432"/>
    </source>
</evidence>
<keyword evidence="1" id="KW-1133">Transmembrane helix</keyword>
<feature type="transmembrane region" description="Helical" evidence="1">
    <location>
        <begin position="147"/>
        <end position="165"/>
    </location>
</feature>
<dbReference type="AlphaFoldDB" id="Q1ILA6"/>
<protein>
    <submittedName>
        <fullName evidence="3">Membrane protein</fullName>
    </submittedName>
</protein>
<sequence length="214" mass="23659">MMLLVSSSQALMHWLHRLGGPGLLLLAQVDNSPVPVPGSMDVLLIILASSHKELWWYYALMALVGSVIASYFTYRLSAKGGKETLEKKIGEGRAKKVYSVFEKYGFLSLLLGAVAPPPVPMSAFLMTAGALQYPLKKFLAAVAIGRTIRYALIAYFASLYGHSLIRVMNRYYKPLLIFAIVLGVAGGLFALYHFKRAQRKKQKEDKGKPHRVAA</sequence>
<dbReference type="HOGENOM" id="CLU_099466_0_0_0"/>
<dbReference type="InterPro" id="IPR032816">
    <property type="entry name" value="VTT_dom"/>
</dbReference>
<dbReference type="OrthoDB" id="118840at2"/>
<dbReference type="eggNOG" id="COG1238">
    <property type="taxonomic scope" value="Bacteria"/>
</dbReference>
<keyword evidence="1" id="KW-0812">Transmembrane</keyword>
<dbReference type="Pfam" id="PF09335">
    <property type="entry name" value="VTT_dom"/>
    <property type="match status" value="1"/>
</dbReference>
<name>Q1ILA6_KORVE</name>
<dbReference type="RefSeq" id="WP_011524143.1">
    <property type="nucleotide sequence ID" value="NC_008009.1"/>
</dbReference>
<evidence type="ECO:0000313" key="3">
    <source>
        <dbReference type="EMBL" id="ABF42344.1"/>
    </source>
</evidence>
<gene>
    <name evidence="3" type="ordered locus">Acid345_3343</name>
</gene>
<dbReference type="STRING" id="204669.Acid345_3343"/>
<dbReference type="InterPro" id="IPR051311">
    <property type="entry name" value="DedA_domain"/>
</dbReference>
<feature type="domain" description="VTT" evidence="2">
    <location>
        <begin position="54"/>
        <end position="157"/>
    </location>
</feature>
<dbReference type="SUPFAM" id="SSF103473">
    <property type="entry name" value="MFS general substrate transporter"/>
    <property type="match status" value="1"/>
</dbReference>
<organism evidence="3 4">
    <name type="scientific">Koribacter versatilis (strain Ellin345)</name>
    <dbReference type="NCBI Taxonomy" id="204669"/>
    <lineage>
        <taxon>Bacteria</taxon>
        <taxon>Pseudomonadati</taxon>
        <taxon>Acidobacteriota</taxon>
        <taxon>Terriglobia</taxon>
        <taxon>Terriglobales</taxon>
        <taxon>Candidatus Korobacteraceae</taxon>
        <taxon>Candidatus Korobacter</taxon>
    </lineage>
</organism>
<dbReference type="EMBL" id="CP000360">
    <property type="protein sequence ID" value="ABF42344.1"/>
    <property type="molecule type" value="Genomic_DNA"/>
</dbReference>
<keyword evidence="4" id="KW-1185">Reference proteome</keyword>
<feature type="transmembrane region" description="Helical" evidence="1">
    <location>
        <begin position="171"/>
        <end position="194"/>
    </location>
</feature>
<dbReference type="InterPro" id="IPR036259">
    <property type="entry name" value="MFS_trans_sf"/>
</dbReference>
<dbReference type="Proteomes" id="UP000002432">
    <property type="component" value="Chromosome"/>
</dbReference>
<dbReference type="PANTHER" id="PTHR42709">
    <property type="entry name" value="ALKALINE PHOSPHATASE LIKE PROTEIN"/>
    <property type="match status" value="1"/>
</dbReference>
<dbReference type="KEGG" id="aba:Acid345_3343"/>
<keyword evidence="1" id="KW-0472">Membrane</keyword>
<feature type="transmembrane region" description="Helical" evidence="1">
    <location>
        <begin position="55"/>
        <end position="76"/>
    </location>
</feature>